<dbReference type="InterPro" id="IPR035940">
    <property type="entry name" value="CAP_sf"/>
</dbReference>
<dbReference type="InterPro" id="IPR014044">
    <property type="entry name" value="CAP_dom"/>
</dbReference>
<keyword evidence="1" id="KW-0732">Signal</keyword>
<protein>
    <submittedName>
        <fullName evidence="3">SCP-like protein</fullName>
    </submittedName>
</protein>
<sequence length="388" mass="43165">MVVLFGFAVTSLLIAGHTVVEGEEEDGAVAAKVCGTTDPFKDEDRTEFIDFHNNLRKKIARGDAPNFTGKLPSAKNMYALNYDCNMEKELQTKLKSCDIPDFTYTNGYGQNIIKFSKKKFESISEIKTRVLIALELWSNPIVYYGIKNGDEVLMYDDARLNTFANVTRKKQKLPGGGNNTQCKGNDEMDDLARDAILNAHNEPPCKRPGSEWEKLRQIADIKIHAKNVFFFEIYDCHTESEAIKYASTCSFVKSSESRREGYGENVFVYPVPNADPVLAFKAAAASWWAQITADSIGRDVKFTESLKAKAVQTEFAQMAWGKSVKLGCAIQTCSLSSFIVCRYSPAGNIVNENIYEIGAICSGCSSACNYTEGLCKPYGFMKELSLSY</sequence>
<proteinExistence type="predicted"/>
<dbReference type="PROSITE" id="PS01010">
    <property type="entry name" value="CRISP_2"/>
    <property type="match status" value="1"/>
</dbReference>
<name>A0A0B1TLT3_OESDE</name>
<reference evidence="3 4" key="1">
    <citation type="submission" date="2014-03" db="EMBL/GenBank/DDBJ databases">
        <title>Draft genome of the hookworm Oesophagostomum dentatum.</title>
        <authorList>
            <person name="Mitreva M."/>
        </authorList>
    </citation>
    <scope>NUCLEOTIDE SEQUENCE [LARGE SCALE GENOMIC DNA]</scope>
    <source>
        <strain evidence="3 4">OD-Hann</strain>
    </source>
</reference>
<accession>A0A0B1TLT3</accession>
<dbReference type="GO" id="GO:0005576">
    <property type="term" value="C:extracellular region"/>
    <property type="evidence" value="ECO:0007669"/>
    <property type="project" value="InterPro"/>
</dbReference>
<gene>
    <name evidence="3" type="ORF">OESDEN_03249</name>
</gene>
<feature type="signal peptide" evidence="1">
    <location>
        <begin position="1"/>
        <end position="22"/>
    </location>
</feature>
<dbReference type="InterPro" id="IPR018244">
    <property type="entry name" value="Allrgn_V5/Tpx1_CS"/>
</dbReference>
<dbReference type="OrthoDB" id="337038at2759"/>
<dbReference type="SUPFAM" id="SSF55797">
    <property type="entry name" value="PR-1-like"/>
    <property type="match status" value="2"/>
</dbReference>
<dbReference type="CDD" id="cd05380">
    <property type="entry name" value="CAP_euk"/>
    <property type="match status" value="2"/>
</dbReference>
<evidence type="ECO:0000259" key="2">
    <source>
        <dbReference type="SMART" id="SM00198"/>
    </source>
</evidence>
<dbReference type="EMBL" id="KN549589">
    <property type="protein sequence ID" value="KHJ96782.1"/>
    <property type="molecule type" value="Genomic_DNA"/>
</dbReference>
<dbReference type="Gene3D" id="3.40.33.10">
    <property type="entry name" value="CAP"/>
    <property type="match status" value="2"/>
</dbReference>
<organism evidence="3 4">
    <name type="scientific">Oesophagostomum dentatum</name>
    <name type="common">Nodular worm</name>
    <dbReference type="NCBI Taxonomy" id="61180"/>
    <lineage>
        <taxon>Eukaryota</taxon>
        <taxon>Metazoa</taxon>
        <taxon>Ecdysozoa</taxon>
        <taxon>Nematoda</taxon>
        <taxon>Chromadorea</taxon>
        <taxon>Rhabditida</taxon>
        <taxon>Rhabditina</taxon>
        <taxon>Rhabditomorpha</taxon>
        <taxon>Strongyloidea</taxon>
        <taxon>Strongylidae</taxon>
        <taxon>Oesophagostomum</taxon>
    </lineage>
</organism>
<dbReference type="InterPro" id="IPR001283">
    <property type="entry name" value="CRISP-related"/>
</dbReference>
<dbReference type="AlphaFoldDB" id="A0A0B1TLT3"/>
<evidence type="ECO:0000256" key="1">
    <source>
        <dbReference type="SAM" id="SignalP"/>
    </source>
</evidence>
<feature type="chain" id="PRO_5002066137" evidence="1">
    <location>
        <begin position="23"/>
        <end position="388"/>
    </location>
</feature>
<feature type="domain" description="SCP" evidence="2">
    <location>
        <begin position="191"/>
        <end position="351"/>
    </location>
</feature>
<evidence type="ECO:0000313" key="4">
    <source>
        <dbReference type="Proteomes" id="UP000053660"/>
    </source>
</evidence>
<keyword evidence="4" id="KW-1185">Reference proteome</keyword>
<dbReference type="Pfam" id="PF00188">
    <property type="entry name" value="CAP"/>
    <property type="match status" value="2"/>
</dbReference>
<dbReference type="PANTHER" id="PTHR10334">
    <property type="entry name" value="CYSTEINE-RICH SECRETORY PROTEIN-RELATED"/>
    <property type="match status" value="1"/>
</dbReference>
<dbReference type="Proteomes" id="UP000053660">
    <property type="component" value="Unassembled WGS sequence"/>
</dbReference>
<dbReference type="SMART" id="SM00198">
    <property type="entry name" value="SCP"/>
    <property type="match status" value="1"/>
</dbReference>
<evidence type="ECO:0000313" key="3">
    <source>
        <dbReference type="EMBL" id="KHJ96782.1"/>
    </source>
</evidence>